<gene>
    <name evidence="9" type="ORF">B0I32_114142</name>
</gene>
<evidence type="ECO:0000313" key="9">
    <source>
        <dbReference type="EMBL" id="PRX61773.1"/>
    </source>
</evidence>
<accession>A0A2T0MT65</accession>
<evidence type="ECO:0000256" key="3">
    <source>
        <dbReference type="ARBA" id="ARBA00012754"/>
    </source>
</evidence>
<evidence type="ECO:0000256" key="5">
    <source>
        <dbReference type="ARBA" id="ARBA00023295"/>
    </source>
</evidence>
<comment type="caution">
    <text evidence="9">The sequence shown here is derived from an EMBL/GenBank/DDBJ whole genome shotgun (WGS) entry which is preliminary data.</text>
</comment>
<dbReference type="Gene3D" id="2.60.40.10">
    <property type="entry name" value="Immunoglobulins"/>
    <property type="match status" value="1"/>
</dbReference>
<dbReference type="SUPFAM" id="SSF49785">
    <property type="entry name" value="Galactose-binding domain-like"/>
    <property type="match status" value="1"/>
</dbReference>
<dbReference type="InterPro" id="IPR017853">
    <property type="entry name" value="GH"/>
</dbReference>
<evidence type="ECO:0000256" key="1">
    <source>
        <dbReference type="ARBA" id="ARBA00000829"/>
    </source>
</evidence>
<keyword evidence="10" id="KW-1185">Reference proteome</keyword>
<protein>
    <recommendedName>
        <fullName evidence="3">beta-mannosidase</fullName>
        <ecNumber evidence="3">3.2.1.25</ecNumber>
    </recommendedName>
</protein>
<dbReference type="EC" id="3.2.1.25" evidence="3"/>
<dbReference type="Gene3D" id="2.60.120.260">
    <property type="entry name" value="Galactose-binding domain-like"/>
    <property type="match status" value="1"/>
</dbReference>
<organism evidence="9 10">
    <name type="scientific">Nonomuraea fuscirosea</name>
    <dbReference type="NCBI Taxonomy" id="1291556"/>
    <lineage>
        <taxon>Bacteria</taxon>
        <taxon>Bacillati</taxon>
        <taxon>Actinomycetota</taxon>
        <taxon>Actinomycetes</taxon>
        <taxon>Streptosporangiales</taxon>
        <taxon>Streptosporangiaceae</taxon>
        <taxon>Nonomuraea</taxon>
    </lineage>
</organism>
<reference evidence="9 10" key="1">
    <citation type="submission" date="2018-03" db="EMBL/GenBank/DDBJ databases">
        <title>Genomic Encyclopedia of Type Strains, Phase III (KMG-III): the genomes of soil and plant-associated and newly described type strains.</title>
        <authorList>
            <person name="Whitman W."/>
        </authorList>
    </citation>
    <scope>NUCLEOTIDE SEQUENCE [LARGE SCALE GENOMIC DNA]</scope>
    <source>
        <strain evidence="9 10">CGMCC 4.7104</strain>
    </source>
</reference>
<comment type="similarity">
    <text evidence="2">Belongs to the glycosyl hydrolase 2 family.</text>
</comment>
<dbReference type="SUPFAM" id="SSF51445">
    <property type="entry name" value="(Trans)glycosidases"/>
    <property type="match status" value="1"/>
</dbReference>
<feature type="domain" description="Glycoside hydrolase family 2 immunoglobulin-like beta-sandwich" evidence="7">
    <location>
        <begin position="216"/>
        <end position="310"/>
    </location>
</feature>
<dbReference type="Pfam" id="PF22666">
    <property type="entry name" value="Glyco_hydro_2_N2"/>
    <property type="match status" value="1"/>
</dbReference>
<evidence type="ECO:0000256" key="4">
    <source>
        <dbReference type="ARBA" id="ARBA00022801"/>
    </source>
</evidence>
<feature type="domain" description="Beta-mannosidase-like galactose-binding" evidence="8">
    <location>
        <begin position="30"/>
        <end position="185"/>
    </location>
</feature>
<dbReference type="SUPFAM" id="SSF49303">
    <property type="entry name" value="beta-Galactosidase/glucuronidase domain"/>
    <property type="match status" value="1"/>
</dbReference>
<comment type="catalytic activity">
    <reaction evidence="1">
        <text>Hydrolysis of terminal, non-reducing beta-D-mannose residues in beta-D-mannosides.</text>
        <dbReference type="EC" id="3.2.1.25"/>
    </reaction>
</comment>
<evidence type="ECO:0000256" key="2">
    <source>
        <dbReference type="ARBA" id="ARBA00007401"/>
    </source>
</evidence>
<proteinExistence type="inferred from homology"/>
<dbReference type="Gene3D" id="3.20.20.80">
    <property type="entry name" value="Glycosidases"/>
    <property type="match status" value="1"/>
</dbReference>
<dbReference type="PANTHER" id="PTHR43730:SF1">
    <property type="entry name" value="BETA-MANNOSIDASE"/>
    <property type="match status" value="1"/>
</dbReference>
<dbReference type="InterPro" id="IPR036156">
    <property type="entry name" value="Beta-gal/glucu_dom_sf"/>
</dbReference>
<dbReference type="Pfam" id="PF00703">
    <property type="entry name" value="Glyco_hydro_2"/>
    <property type="match status" value="1"/>
</dbReference>
<dbReference type="GO" id="GO:0006516">
    <property type="term" value="P:glycoprotein catabolic process"/>
    <property type="evidence" value="ECO:0007669"/>
    <property type="project" value="TreeGrafter"/>
</dbReference>
<dbReference type="GO" id="GO:0005975">
    <property type="term" value="P:carbohydrate metabolic process"/>
    <property type="evidence" value="ECO:0007669"/>
    <property type="project" value="InterPro"/>
</dbReference>
<sequence length="864" mass="94085">MAKQSTSLHSGWTLRLAGGAPAAGLDRLTSEAVPARVPGCVHADLLTAGLIPDPYQGLNELEVAWAGRADWRYETALAAAPAGFERTDLVFEGLDTVATVLLDGEELGRTRNMHRSYRFDVTGRVRDGSALSVLFTSAYTEAEAQRERLGARPNAYPEPFNFIRKMAAGFGWDWGPTLVTAGIWRPVRLESWSTARLAQVRPLVTVTGGAGEGSGGTRADGRIEAHVELERTESGADRELTLTIEAGGRTATRTVPAGAGSAVAVLEIPAPDLWWPRGHGDQPLYECAVVLSDAATGQVLDTWRRRVGFRTIELDRTPDEHGTAFTFRVNGRPIFARGVNWIPDDALPVRLTPERYRHRLTQAAEAGVDLVRVWGGGIYEDHAFYDACDELGLMVWQDFLFACAAYPEEQPLRGEVEAEARENVVRLAPHPSLVLWNGNNENLWGFRDWGWEPELAGESWGEGYYLGLLPRVVADLDPTRPYQAGSPWSGSWDRHPNDPAHGPSHFWEVWNRRDYTGYLDDVPRFAAEFGWQAPPVHATLRESLGDDQLDAASPAMLHHQKAEDGNGKLARGLAHHFTAPADFDHWHYLTQVNQARAIATGVAHWRSHWPLCAGTVVWQLNDCWPVTSWAAIDGEARPKPLYHELRRLYADRLLTFQVRDDARVLAVDNQSPEPWRGSALVRRLRADGTTLAEERVPFEVPARTVALLPLTVAEFKDASEELLVAEADGLRDVVLGRPDKDFAYPAPDLDLRLDPSGDTLGVVITARAFVRDLLLQADRLAPGAVADRGLVTLLPGETVTITVTGLNARGAGGADGADSEAGGGADSAGGTGEIGGTGQTGAIDEAAVRSALFSVNAAEEAARP</sequence>
<feature type="region of interest" description="Disordered" evidence="6">
    <location>
        <begin position="810"/>
        <end position="840"/>
    </location>
</feature>
<dbReference type="Proteomes" id="UP000238312">
    <property type="component" value="Unassembled WGS sequence"/>
</dbReference>
<evidence type="ECO:0000313" key="10">
    <source>
        <dbReference type="Proteomes" id="UP000238312"/>
    </source>
</evidence>
<dbReference type="FunFam" id="3.20.20.80:FF:000050">
    <property type="entry name" value="Beta-mannosidase B"/>
    <property type="match status" value="1"/>
</dbReference>
<dbReference type="RefSeq" id="WP_106245896.1">
    <property type="nucleotide sequence ID" value="NZ_PVNG01000014.1"/>
</dbReference>
<dbReference type="InterPro" id="IPR054593">
    <property type="entry name" value="Beta-mannosidase-like_N2"/>
</dbReference>
<dbReference type="InterPro" id="IPR006102">
    <property type="entry name" value="Ig-like_GH2"/>
</dbReference>
<dbReference type="EMBL" id="PVNG01000014">
    <property type="protein sequence ID" value="PRX61773.1"/>
    <property type="molecule type" value="Genomic_DNA"/>
</dbReference>
<name>A0A2T0MT65_9ACTN</name>
<evidence type="ECO:0000259" key="8">
    <source>
        <dbReference type="Pfam" id="PF22666"/>
    </source>
</evidence>
<feature type="compositionally biased region" description="Gly residues" evidence="6">
    <location>
        <begin position="810"/>
        <end position="839"/>
    </location>
</feature>
<keyword evidence="4" id="KW-0378">Hydrolase</keyword>
<evidence type="ECO:0000259" key="7">
    <source>
        <dbReference type="Pfam" id="PF00703"/>
    </source>
</evidence>
<keyword evidence="5" id="KW-0326">Glycosidase</keyword>
<evidence type="ECO:0000256" key="6">
    <source>
        <dbReference type="SAM" id="MobiDB-lite"/>
    </source>
</evidence>
<dbReference type="InterPro" id="IPR013783">
    <property type="entry name" value="Ig-like_fold"/>
</dbReference>
<dbReference type="PANTHER" id="PTHR43730">
    <property type="entry name" value="BETA-MANNOSIDASE"/>
    <property type="match status" value="1"/>
</dbReference>
<dbReference type="AlphaFoldDB" id="A0A2T0MT65"/>
<dbReference type="OrthoDB" id="9762066at2"/>
<dbReference type="InterPro" id="IPR050887">
    <property type="entry name" value="Beta-mannosidase_GH2"/>
</dbReference>
<dbReference type="GO" id="GO:0004567">
    <property type="term" value="F:beta-mannosidase activity"/>
    <property type="evidence" value="ECO:0007669"/>
    <property type="project" value="UniProtKB-EC"/>
</dbReference>
<dbReference type="InterPro" id="IPR008979">
    <property type="entry name" value="Galactose-bd-like_sf"/>
</dbReference>